<dbReference type="CDD" id="cd00207">
    <property type="entry name" value="fer2"/>
    <property type="match status" value="1"/>
</dbReference>
<dbReference type="GO" id="GO:0051537">
    <property type="term" value="F:2 iron, 2 sulfur cluster binding"/>
    <property type="evidence" value="ECO:0007669"/>
    <property type="project" value="UniProtKB-KW"/>
</dbReference>
<keyword evidence="4" id="KW-0001">2Fe-2S</keyword>
<dbReference type="GO" id="GO:0046872">
    <property type="term" value="F:metal ion binding"/>
    <property type="evidence" value="ECO:0007669"/>
    <property type="project" value="UniProtKB-KW"/>
</dbReference>
<evidence type="ECO:0000256" key="8">
    <source>
        <dbReference type="ARBA" id="ARBA00023014"/>
    </source>
</evidence>
<reference evidence="11" key="1">
    <citation type="journal article" date="2019" name="Sci. Rep.">
        <title>Draft genome of Tanacetum cinerariifolium, the natural source of mosquito coil.</title>
        <authorList>
            <person name="Yamashiro T."/>
            <person name="Shiraishi A."/>
            <person name="Satake H."/>
            <person name="Nakayama K."/>
        </authorList>
    </citation>
    <scope>NUCLEOTIDE SEQUENCE</scope>
</reference>
<dbReference type="Pfam" id="PF00111">
    <property type="entry name" value="Fer2"/>
    <property type="match status" value="1"/>
</dbReference>
<evidence type="ECO:0000313" key="11">
    <source>
        <dbReference type="EMBL" id="GEU92720.1"/>
    </source>
</evidence>
<dbReference type="InterPro" id="IPR001041">
    <property type="entry name" value="2Fe-2S_ferredoxin-type"/>
</dbReference>
<keyword evidence="3" id="KW-0813">Transport</keyword>
<keyword evidence="6" id="KW-0249">Electron transport</keyword>
<keyword evidence="7" id="KW-0408">Iron</keyword>
<evidence type="ECO:0000256" key="7">
    <source>
        <dbReference type="ARBA" id="ARBA00023004"/>
    </source>
</evidence>
<protein>
    <submittedName>
        <fullName evidence="11">Ferredoxin, root R-B1-like</fullName>
    </submittedName>
</protein>
<evidence type="ECO:0000256" key="6">
    <source>
        <dbReference type="ARBA" id="ARBA00022982"/>
    </source>
</evidence>
<sequence length="94" mass="10398">MVRASHQNVTRPSAVLKRPSTLPSVKSVSKAFGLKYSSSFRTTYMATYKVKLVGPDGEENEFDAPNDCYILDAAESAGVELPYSCSIKMERFII</sequence>
<dbReference type="InterPro" id="IPR012675">
    <property type="entry name" value="Beta-grasp_dom_sf"/>
</dbReference>
<feature type="domain" description="2Fe-2S ferredoxin-type" evidence="10">
    <location>
        <begin position="55"/>
        <end position="86"/>
    </location>
</feature>
<keyword evidence="5" id="KW-0479">Metal-binding</keyword>
<evidence type="ECO:0000256" key="5">
    <source>
        <dbReference type="ARBA" id="ARBA00022723"/>
    </source>
</evidence>
<gene>
    <name evidence="11" type="ORF">Tci_064698</name>
</gene>
<comment type="subcellular location">
    <subcellularLocation>
        <location evidence="1">Plastid</location>
        <location evidence="1">Chloroplast</location>
    </subcellularLocation>
</comment>
<keyword evidence="8" id="KW-0411">Iron-sulfur</keyword>
<accession>A0A6L2P2Q4</accession>
<dbReference type="Gene3D" id="3.10.20.30">
    <property type="match status" value="1"/>
</dbReference>
<comment type="similarity">
    <text evidence="2">Belongs to the 2Fe2S plant-type ferredoxin family.</text>
</comment>
<evidence type="ECO:0000256" key="3">
    <source>
        <dbReference type="ARBA" id="ARBA00022448"/>
    </source>
</evidence>
<comment type="caution">
    <text evidence="11">The sequence shown here is derived from an EMBL/GenBank/DDBJ whole genome shotgun (WGS) entry which is preliminary data.</text>
</comment>
<dbReference type="PANTHER" id="PTHR43112">
    <property type="entry name" value="FERREDOXIN"/>
    <property type="match status" value="1"/>
</dbReference>
<evidence type="ECO:0000256" key="4">
    <source>
        <dbReference type="ARBA" id="ARBA00022714"/>
    </source>
</evidence>
<dbReference type="SUPFAM" id="SSF54292">
    <property type="entry name" value="2Fe-2S ferredoxin-like"/>
    <property type="match status" value="1"/>
</dbReference>
<dbReference type="InterPro" id="IPR036010">
    <property type="entry name" value="2Fe-2S_ferredoxin-like_sf"/>
</dbReference>
<evidence type="ECO:0000256" key="2">
    <source>
        <dbReference type="ARBA" id="ARBA00007874"/>
    </source>
</evidence>
<comment type="cofactor">
    <cofactor evidence="9">
        <name>[2Fe-2S] cluster</name>
        <dbReference type="ChEBI" id="CHEBI:190135"/>
    </cofactor>
</comment>
<dbReference type="EMBL" id="BKCJ010010695">
    <property type="protein sequence ID" value="GEU92720.1"/>
    <property type="molecule type" value="Genomic_DNA"/>
</dbReference>
<name>A0A6L2P2Q4_TANCI</name>
<proteinExistence type="inferred from homology"/>
<evidence type="ECO:0000256" key="1">
    <source>
        <dbReference type="ARBA" id="ARBA00004229"/>
    </source>
</evidence>
<dbReference type="AlphaFoldDB" id="A0A6L2P2Q4"/>
<evidence type="ECO:0000256" key="9">
    <source>
        <dbReference type="ARBA" id="ARBA00034078"/>
    </source>
</evidence>
<dbReference type="GO" id="GO:0009507">
    <property type="term" value="C:chloroplast"/>
    <property type="evidence" value="ECO:0007669"/>
    <property type="project" value="UniProtKB-SubCell"/>
</dbReference>
<organism evidence="11">
    <name type="scientific">Tanacetum cinerariifolium</name>
    <name type="common">Dalmatian daisy</name>
    <name type="synonym">Chrysanthemum cinerariifolium</name>
    <dbReference type="NCBI Taxonomy" id="118510"/>
    <lineage>
        <taxon>Eukaryota</taxon>
        <taxon>Viridiplantae</taxon>
        <taxon>Streptophyta</taxon>
        <taxon>Embryophyta</taxon>
        <taxon>Tracheophyta</taxon>
        <taxon>Spermatophyta</taxon>
        <taxon>Magnoliopsida</taxon>
        <taxon>eudicotyledons</taxon>
        <taxon>Gunneridae</taxon>
        <taxon>Pentapetalae</taxon>
        <taxon>asterids</taxon>
        <taxon>campanulids</taxon>
        <taxon>Asterales</taxon>
        <taxon>Asteraceae</taxon>
        <taxon>Asteroideae</taxon>
        <taxon>Anthemideae</taxon>
        <taxon>Anthemidinae</taxon>
        <taxon>Tanacetum</taxon>
    </lineage>
</organism>
<evidence type="ECO:0000259" key="10">
    <source>
        <dbReference type="Pfam" id="PF00111"/>
    </source>
</evidence>
<dbReference type="PANTHER" id="PTHR43112:SF30">
    <property type="entry name" value="FERREDOXIN-3, CHLOROPLASTIC"/>
    <property type="match status" value="1"/>
</dbReference>